<name>A0A2Z4QEI7_9CAUD</name>
<protein>
    <submittedName>
        <fullName evidence="1">Uncharacterized protein</fullName>
    </submittedName>
</protein>
<reference evidence="1 2" key="1">
    <citation type="submission" date="2018-04" db="EMBL/GenBank/DDBJ databases">
        <authorList>
            <person name="Go L.Y."/>
            <person name="Mitchell J.A."/>
        </authorList>
    </citation>
    <scope>NUCLEOTIDE SEQUENCE [LARGE SCALE GENOMIC DNA]</scope>
</reference>
<evidence type="ECO:0000313" key="2">
    <source>
        <dbReference type="Proteomes" id="UP000251795"/>
    </source>
</evidence>
<keyword evidence="2" id="KW-1185">Reference proteome</keyword>
<gene>
    <name evidence="1" type="ORF">Alexandra_270</name>
</gene>
<sequence>MKQYPLRGRVYTLKEIENDLELRDSPFLRFVSQKVRYEHEACAGIQVIQTSSLANLSDIEGWADTQWSYVRETEEWIPLFRAVDDDAIEALCVIEASTSASARDDDHMHVYPKGTECSQYEPYDKALHGDLLVAVK</sequence>
<organism evidence="1 2">
    <name type="scientific">Erwinia phage vB_EamM_Alexandra</name>
    <dbReference type="NCBI Taxonomy" id="2201424"/>
    <lineage>
        <taxon>Viruses</taxon>
        <taxon>Duplodnaviria</taxon>
        <taxon>Heunggongvirae</taxon>
        <taxon>Uroviricota</taxon>
        <taxon>Caudoviricetes</taxon>
        <taxon>Alexandravirus</taxon>
        <taxon>Alexandravirus alexandra</taxon>
    </lineage>
</organism>
<accession>A0A2Z4QEI7</accession>
<proteinExistence type="predicted"/>
<dbReference type="EMBL" id="MH248138">
    <property type="protein sequence ID" value="AWY08527.1"/>
    <property type="molecule type" value="Genomic_DNA"/>
</dbReference>
<dbReference type="Proteomes" id="UP000251795">
    <property type="component" value="Segment"/>
</dbReference>
<evidence type="ECO:0000313" key="1">
    <source>
        <dbReference type="EMBL" id="AWY08527.1"/>
    </source>
</evidence>